<dbReference type="AlphaFoldDB" id="A0A318P2M3"/>
<organism evidence="1 2">
    <name type="scientific">Serratia plymuthica</name>
    <dbReference type="NCBI Taxonomy" id="82996"/>
    <lineage>
        <taxon>Bacteria</taxon>
        <taxon>Pseudomonadati</taxon>
        <taxon>Pseudomonadota</taxon>
        <taxon>Gammaproteobacteria</taxon>
        <taxon>Enterobacterales</taxon>
        <taxon>Yersiniaceae</taxon>
        <taxon>Serratia</taxon>
    </lineage>
</organism>
<accession>A0A318P2M3</accession>
<gene>
    <name evidence="1" type="ORF">CT690_24105</name>
</gene>
<evidence type="ECO:0000313" key="2">
    <source>
        <dbReference type="Proteomes" id="UP000248196"/>
    </source>
</evidence>
<protein>
    <submittedName>
        <fullName evidence="1">Uncharacterized protein</fullName>
    </submittedName>
</protein>
<dbReference type="EMBL" id="PESE01000012">
    <property type="protein sequence ID" value="PYD36423.1"/>
    <property type="molecule type" value="Genomic_DNA"/>
</dbReference>
<evidence type="ECO:0000313" key="1">
    <source>
        <dbReference type="EMBL" id="PYD36423.1"/>
    </source>
</evidence>
<name>A0A318P2M3_SERPL</name>
<comment type="caution">
    <text evidence="1">The sequence shown here is derived from an EMBL/GenBank/DDBJ whole genome shotgun (WGS) entry which is preliminary data.</text>
</comment>
<dbReference type="Proteomes" id="UP000248196">
    <property type="component" value="Unassembled WGS sequence"/>
</dbReference>
<reference evidence="1 2" key="1">
    <citation type="submission" date="2017-11" db="EMBL/GenBank/DDBJ databases">
        <title>Genome sequence of the oocydin A producing rhizobacterium Serratia plymuthica 4Rx5.</title>
        <authorList>
            <person name="Matilla M.A."/>
            <person name="Udaondo Z."/>
            <person name="Salmond G.P.C."/>
        </authorList>
    </citation>
    <scope>NUCLEOTIDE SEQUENCE [LARGE SCALE GENOMIC DNA]</scope>
    <source>
        <strain evidence="1 2">4Rx5</strain>
    </source>
</reference>
<sequence>MQLDYELKKDKRKILYEKGEELIYLYIKWAKYVSMFQTQNIQLLKGDLTESVALKVRSETSENIDHDRVLALIHAYFPEIKVQFDVADKYRSEAVMAYFAFKAGSKSKSDTLDAIHENADLFDREVKVFNEKLSEILKVNN</sequence>
<proteinExistence type="predicted"/>